<comment type="caution">
    <text evidence="12">The sequence shown here is derived from an EMBL/GenBank/DDBJ whole genome shotgun (WGS) entry which is preliminary data.</text>
</comment>
<dbReference type="GO" id="GO:0005634">
    <property type="term" value="C:nucleus"/>
    <property type="evidence" value="ECO:0007669"/>
    <property type="project" value="UniProtKB-SubCell"/>
</dbReference>
<keyword evidence="13" id="KW-1185">Reference proteome</keyword>
<dbReference type="InterPro" id="IPR006642">
    <property type="entry name" value="Rad18_UBZ4"/>
</dbReference>
<dbReference type="SMART" id="SM00734">
    <property type="entry name" value="ZnF_Rad18"/>
    <property type="match status" value="1"/>
</dbReference>
<reference evidence="12 13" key="1">
    <citation type="journal article" date="2019" name="Sci. Rep.">
        <title>Comparative genomics of chytrid fungi reveal insights into the obligate biotrophic and pathogenic lifestyle of Synchytrium endobioticum.</title>
        <authorList>
            <person name="van de Vossenberg B.T.L.H."/>
            <person name="Warris S."/>
            <person name="Nguyen H.D.T."/>
            <person name="van Gent-Pelzer M.P.E."/>
            <person name="Joly D.L."/>
            <person name="van de Geest H.C."/>
            <person name="Bonants P.J.M."/>
            <person name="Smith D.S."/>
            <person name="Levesque C.A."/>
            <person name="van der Lee T.A.J."/>
        </authorList>
    </citation>
    <scope>NUCLEOTIDE SEQUENCE [LARGE SCALE GENOMIC DNA]</scope>
    <source>
        <strain evidence="12 13">JEL517</strain>
    </source>
</reference>
<evidence type="ECO:0000256" key="6">
    <source>
        <dbReference type="ARBA" id="ARBA00022833"/>
    </source>
</evidence>
<feature type="compositionally biased region" description="Low complexity" evidence="10">
    <location>
        <begin position="503"/>
        <end position="518"/>
    </location>
</feature>
<evidence type="ECO:0000256" key="4">
    <source>
        <dbReference type="ARBA" id="ARBA00022763"/>
    </source>
</evidence>
<dbReference type="RefSeq" id="XP_031023208.1">
    <property type="nucleotide sequence ID" value="XM_031170848.1"/>
</dbReference>
<evidence type="ECO:0000256" key="1">
    <source>
        <dbReference type="ARBA" id="ARBA00004123"/>
    </source>
</evidence>
<comment type="similarity">
    <text evidence="2">Belongs to the DNA repair metallo-beta-lactamase (DRMBL) family.</text>
</comment>
<dbReference type="GeneID" id="42006145"/>
<dbReference type="GO" id="GO:0006303">
    <property type="term" value="P:double-strand break repair via nonhomologous end joining"/>
    <property type="evidence" value="ECO:0007669"/>
    <property type="project" value="TreeGrafter"/>
</dbReference>
<dbReference type="InterPro" id="IPR036866">
    <property type="entry name" value="RibonucZ/Hydroxyglut_hydro"/>
</dbReference>
<evidence type="ECO:0000313" key="13">
    <source>
        <dbReference type="Proteomes" id="UP000319731"/>
    </source>
</evidence>
<evidence type="ECO:0000256" key="3">
    <source>
        <dbReference type="ARBA" id="ARBA00022723"/>
    </source>
</evidence>
<evidence type="ECO:0000256" key="9">
    <source>
        <dbReference type="PROSITE-ProRule" id="PRU01256"/>
    </source>
</evidence>
<keyword evidence="3" id="KW-0479">Metal-binding</keyword>
<dbReference type="CDD" id="cd16273">
    <property type="entry name" value="SNM1A-1C-like_MBL-fold"/>
    <property type="match status" value="1"/>
</dbReference>
<dbReference type="Gene3D" id="3.30.160.60">
    <property type="entry name" value="Classic Zinc Finger"/>
    <property type="match status" value="1"/>
</dbReference>
<dbReference type="Gene3D" id="3.60.15.10">
    <property type="entry name" value="Ribonuclease Z/Hydroxyacylglutathione hydrolase-like"/>
    <property type="match status" value="1"/>
</dbReference>
<dbReference type="GO" id="GO:0008270">
    <property type="term" value="F:zinc ion binding"/>
    <property type="evidence" value="ECO:0007669"/>
    <property type="project" value="UniProtKB-KW"/>
</dbReference>
<evidence type="ECO:0000256" key="2">
    <source>
        <dbReference type="ARBA" id="ARBA00010304"/>
    </source>
</evidence>
<keyword evidence="4 9" id="KW-0227">DNA damage</keyword>
<dbReference type="GO" id="GO:0036297">
    <property type="term" value="P:interstrand cross-link repair"/>
    <property type="evidence" value="ECO:0007669"/>
    <property type="project" value="TreeGrafter"/>
</dbReference>
<evidence type="ECO:0000313" key="12">
    <source>
        <dbReference type="EMBL" id="TPX31877.1"/>
    </source>
</evidence>
<dbReference type="PANTHER" id="PTHR23240:SF6">
    <property type="entry name" value="DNA CROSS-LINK REPAIR 1A PROTEIN"/>
    <property type="match status" value="1"/>
</dbReference>
<dbReference type="AlphaFoldDB" id="A0A507BS03"/>
<dbReference type="GO" id="GO:0035312">
    <property type="term" value="F:5'-3' DNA exonuclease activity"/>
    <property type="evidence" value="ECO:0007669"/>
    <property type="project" value="TreeGrafter"/>
</dbReference>
<dbReference type="Proteomes" id="UP000319731">
    <property type="component" value="Unassembled WGS sequence"/>
</dbReference>
<evidence type="ECO:0000259" key="11">
    <source>
        <dbReference type="PROSITE" id="PS51908"/>
    </source>
</evidence>
<sequence length="518" mass="58513">MKIKLVSFEDVPYEKKLGRDIIVDGFKYRNPGFTYFLSHYHADHYQGITGKTWDVGVIYCGPITASLLINVMQVPAQYVKALEPDIPHPLPNDQGTVTLMDANHCPGANVMLFELKDGRNYLHVGDFRYDSTLPYRSPGWKRVSAVQIDELFLDTTYCRPKHTFPKQDVVVSEIGRLVSEYVKADAQTNDKTLFVIATYTIGKEKVLHEIAKTLKCKVFVTKEKLDILKLLDLEYIDIFTLDPRSSQVNIVSWNQIGEMAPGGWRFLPNWDYCQQYYDWHNSLHPDSPYTRLIGLVPTGWTWELSKTLSPSSLYTRSYKEPFTIHQIPYSEHSSFEELRDCVKYVRPARVVPTVLGSKAATIEGYFKDLVDTKRAKQKGFQSLFGSSSSVIRSSSPVIATNVEDDADDEPTVLEVEEETPITSIAVIPTQQNQAENAVSCPCCNKVVPEKDINAHLDSCLNNKLDTIEPSSSAPKVIDKRKHAEPIDNQSATKRKKTNVPKGQTTLSSFFSSPPKSQK</sequence>
<dbReference type="Pfam" id="PF07522">
    <property type="entry name" value="DRMBL"/>
    <property type="match status" value="1"/>
</dbReference>
<dbReference type="PANTHER" id="PTHR23240">
    <property type="entry name" value="DNA CROSS-LINK REPAIR PROTEIN PSO2/SNM1-RELATED"/>
    <property type="match status" value="1"/>
</dbReference>
<evidence type="ECO:0000256" key="8">
    <source>
        <dbReference type="ARBA" id="ARBA00023242"/>
    </source>
</evidence>
<keyword evidence="7 9" id="KW-0234">DNA repair</keyword>
<dbReference type="OrthoDB" id="262529at2759"/>
<name>A0A507BS03_9FUNG</name>
<feature type="region of interest" description="Disordered" evidence="10">
    <location>
        <begin position="467"/>
        <end position="518"/>
    </location>
</feature>
<dbReference type="EMBL" id="QEAO01000038">
    <property type="protein sequence ID" value="TPX31877.1"/>
    <property type="molecule type" value="Genomic_DNA"/>
</dbReference>
<evidence type="ECO:0000256" key="10">
    <source>
        <dbReference type="SAM" id="MobiDB-lite"/>
    </source>
</evidence>
<feature type="domain" description="UBZ4-type" evidence="11">
    <location>
        <begin position="437"/>
        <end position="464"/>
    </location>
</feature>
<proteinExistence type="inferred from homology"/>
<dbReference type="STRING" id="1806994.A0A507BS03"/>
<dbReference type="GO" id="GO:0003684">
    <property type="term" value="F:damaged DNA binding"/>
    <property type="evidence" value="ECO:0007669"/>
    <property type="project" value="TreeGrafter"/>
</dbReference>
<dbReference type="Gene3D" id="3.40.50.12650">
    <property type="match status" value="1"/>
</dbReference>
<comment type="subcellular location">
    <subcellularLocation>
        <location evidence="1">Nucleus</location>
    </subcellularLocation>
</comment>
<accession>A0A507BS03</accession>
<keyword evidence="5 9" id="KW-0863">Zinc-finger</keyword>
<protein>
    <recommendedName>
        <fullName evidence="11">UBZ4-type domain-containing protein</fullName>
    </recommendedName>
</protein>
<evidence type="ECO:0000256" key="7">
    <source>
        <dbReference type="ARBA" id="ARBA00023204"/>
    </source>
</evidence>
<keyword evidence="6" id="KW-0862">Zinc</keyword>
<keyword evidence="8" id="KW-0539">Nucleus</keyword>
<dbReference type="PROSITE" id="PS51908">
    <property type="entry name" value="ZF_UBZ4"/>
    <property type="match status" value="1"/>
</dbReference>
<gene>
    <name evidence="12" type="ORF">SmJEL517_g04920</name>
</gene>
<organism evidence="12 13">
    <name type="scientific">Synchytrium microbalum</name>
    <dbReference type="NCBI Taxonomy" id="1806994"/>
    <lineage>
        <taxon>Eukaryota</taxon>
        <taxon>Fungi</taxon>
        <taxon>Fungi incertae sedis</taxon>
        <taxon>Chytridiomycota</taxon>
        <taxon>Chytridiomycota incertae sedis</taxon>
        <taxon>Chytridiomycetes</taxon>
        <taxon>Synchytriales</taxon>
        <taxon>Synchytriaceae</taxon>
        <taxon>Synchytrium</taxon>
    </lineage>
</organism>
<dbReference type="InterPro" id="IPR011084">
    <property type="entry name" value="DRMBL"/>
</dbReference>
<dbReference type="SUPFAM" id="SSF56281">
    <property type="entry name" value="Metallo-hydrolase/oxidoreductase"/>
    <property type="match status" value="1"/>
</dbReference>
<evidence type="ECO:0000256" key="5">
    <source>
        <dbReference type="ARBA" id="ARBA00022771"/>
    </source>
</evidence>